<dbReference type="InterPro" id="IPR050119">
    <property type="entry name" value="CCR1-9-like"/>
</dbReference>
<comment type="subunit">
    <text evidence="16">Forms a complex with PECAM1 and GNAQ. Interacts with PECAM1.</text>
</comment>
<evidence type="ECO:0000256" key="5">
    <source>
        <dbReference type="ARBA" id="ARBA00022692"/>
    </source>
</evidence>
<dbReference type="InterPro" id="IPR000276">
    <property type="entry name" value="GPCR_Rhodpsn"/>
</dbReference>
<evidence type="ECO:0000256" key="6">
    <source>
        <dbReference type="ARBA" id="ARBA00022989"/>
    </source>
</evidence>
<keyword evidence="5 17" id="KW-0812">Transmembrane</keyword>
<dbReference type="GO" id="GO:0007204">
    <property type="term" value="P:positive regulation of cytosolic calcium ion concentration"/>
    <property type="evidence" value="ECO:0007669"/>
    <property type="project" value="TreeGrafter"/>
</dbReference>
<feature type="transmembrane region" description="Helical" evidence="18">
    <location>
        <begin position="70"/>
        <end position="89"/>
    </location>
</feature>
<dbReference type="InterPro" id="IPR017452">
    <property type="entry name" value="GPCR_Rhodpsn_7TM"/>
</dbReference>
<keyword evidence="11 17" id="KW-0675">Receptor</keyword>
<evidence type="ECO:0000256" key="8">
    <source>
        <dbReference type="ARBA" id="ARBA00023136"/>
    </source>
</evidence>
<evidence type="ECO:0000256" key="4">
    <source>
        <dbReference type="ARBA" id="ARBA00022553"/>
    </source>
</evidence>
<feature type="transmembrane region" description="Helical" evidence="18">
    <location>
        <begin position="291"/>
        <end position="310"/>
    </location>
</feature>
<gene>
    <name evidence="20" type="ORF">AAFF_G00201360</name>
</gene>
<dbReference type="PANTHER" id="PTHR10489:SF957">
    <property type="entry name" value="B2 BRADYKININ RECEPTOR"/>
    <property type="match status" value="1"/>
</dbReference>
<dbReference type="GO" id="GO:0004947">
    <property type="term" value="F:bradykinin receptor activity"/>
    <property type="evidence" value="ECO:0007669"/>
    <property type="project" value="InterPro"/>
</dbReference>
<keyword evidence="12" id="KW-0325">Glycoprotein</keyword>
<accession>A0AAD7SWW1</accession>
<dbReference type="GO" id="GO:0019722">
    <property type="term" value="P:calcium-mediated signaling"/>
    <property type="evidence" value="ECO:0007669"/>
    <property type="project" value="TreeGrafter"/>
</dbReference>
<evidence type="ECO:0000256" key="2">
    <source>
        <dbReference type="ARBA" id="ARBA00013512"/>
    </source>
</evidence>
<evidence type="ECO:0000256" key="11">
    <source>
        <dbReference type="ARBA" id="ARBA00023170"/>
    </source>
</evidence>
<dbReference type="InterPro" id="IPR000496">
    <property type="entry name" value="Brdyknn_rcpt"/>
</dbReference>
<feature type="transmembrane region" description="Helical" evidence="18">
    <location>
        <begin position="243"/>
        <end position="261"/>
    </location>
</feature>
<dbReference type="EMBL" id="JAINUG010000027">
    <property type="protein sequence ID" value="KAJ8410155.1"/>
    <property type="molecule type" value="Genomic_DNA"/>
</dbReference>
<evidence type="ECO:0000256" key="7">
    <source>
        <dbReference type="ARBA" id="ARBA00023040"/>
    </source>
</evidence>
<evidence type="ECO:0000256" key="9">
    <source>
        <dbReference type="ARBA" id="ARBA00023139"/>
    </source>
</evidence>
<dbReference type="Pfam" id="PF00001">
    <property type="entry name" value="7tm_1"/>
    <property type="match status" value="1"/>
</dbReference>
<keyword evidence="21" id="KW-1185">Reference proteome</keyword>
<proteinExistence type="inferred from homology"/>
<dbReference type="GO" id="GO:0006939">
    <property type="term" value="P:smooth muscle contraction"/>
    <property type="evidence" value="ECO:0007669"/>
    <property type="project" value="InterPro"/>
</dbReference>
<dbReference type="GO" id="GO:0019957">
    <property type="term" value="F:C-C chemokine binding"/>
    <property type="evidence" value="ECO:0007669"/>
    <property type="project" value="TreeGrafter"/>
</dbReference>
<dbReference type="PRINTS" id="PR00994">
    <property type="entry name" value="BRADYKINNB2R"/>
</dbReference>
<dbReference type="PROSITE" id="PS50262">
    <property type="entry name" value="G_PROTEIN_RECEP_F1_2"/>
    <property type="match status" value="1"/>
</dbReference>
<evidence type="ECO:0000256" key="17">
    <source>
        <dbReference type="RuleBase" id="RU000688"/>
    </source>
</evidence>
<evidence type="ECO:0000256" key="15">
    <source>
        <dbReference type="ARBA" id="ARBA00025423"/>
    </source>
</evidence>
<dbReference type="AlphaFoldDB" id="A0AAD7SWW1"/>
<comment type="similarity">
    <text evidence="17">Belongs to the G-protein coupled receptor 1 family.</text>
</comment>
<dbReference type="Gene3D" id="1.20.1070.10">
    <property type="entry name" value="Rhodopsin 7-helix transmembrane proteins"/>
    <property type="match status" value="1"/>
</dbReference>
<protein>
    <recommendedName>
        <fullName evidence="2">B2 bradykinin receptor</fullName>
    </recommendedName>
</protein>
<evidence type="ECO:0000256" key="13">
    <source>
        <dbReference type="ARBA" id="ARBA00023224"/>
    </source>
</evidence>
<keyword evidence="7 17" id="KW-0297">G-protein coupled receptor</keyword>
<keyword evidence="3" id="KW-1003">Cell membrane</keyword>
<keyword evidence="8 18" id="KW-0472">Membrane</keyword>
<organism evidence="20 21">
    <name type="scientific">Aldrovandia affinis</name>
    <dbReference type="NCBI Taxonomy" id="143900"/>
    <lineage>
        <taxon>Eukaryota</taxon>
        <taxon>Metazoa</taxon>
        <taxon>Chordata</taxon>
        <taxon>Craniata</taxon>
        <taxon>Vertebrata</taxon>
        <taxon>Euteleostomi</taxon>
        <taxon>Actinopterygii</taxon>
        <taxon>Neopterygii</taxon>
        <taxon>Teleostei</taxon>
        <taxon>Notacanthiformes</taxon>
        <taxon>Halosauridae</taxon>
        <taxon>Aldrovandia</taxon>
    </lineage>
</organism>
<keyword evidence="13 17" id="KW-0807">Transducer</keyword>
<dbReference type="GO" id="GO:0042310">
    <property type="term" value="P:vasoconstriction"/>
    <property type="evidence" value="ECO:0007669"/>
    <property type="project" value="InterPro"/>
</dbReference>
<evidence type="ECO:0000256" key="3">
    <source>
        <dbReference type="ARBA" id="ARBA00022475"/>
    </source>
</evidence>
<dbReference type="GO" id="GO:0006955">
    <property type="term" value="P:immune response"/>
    <property type="evidence" value="ECO:0007669"/>
    <property type="project" value="TreeGrafter"/>
</dbReference>
<comment type="function">
    <text evidence="15">Receptor for bradykinin. It is associated with G proteins that activate a phosphatidylinositol-calcium second messenger system.</text>
</comment>
<evidence type="ECO:0000256" key="16">
    <source>
        <dbReference type="ARBA" id="ARBA00025954"/>
    </source>
</evidence>
<dbReference type="GO" id="GO:0016493">
    <property type="term" value="F:C-C chemokine receptor activity"/>
    <property type="evidence" value="ECO:0007669"/>
    <property type="project" value="TreeGrafter"/>
</dbReference>
<feature type="transmembrane region" description="Helical" evidence="18">
    <location>
        <begin position="109"/>
        <end position="131"/>
    </location>
</feature>
<evidence type="ECO:0000256" key="1">
    <source>
        <dbReference type="ARBA" id="ARBA00004651"/>
    </source>
</evidence>
<dbReference type="Proteomes" id="UP001221898">
    <property type="component" value="Unassembled WGS sequence"/>
</dbReference>
<evidence type="ECO:0000256" key="12">
    <source>
        <dbReference type="ARBA" id="ARBA00023180"/>
    </source>
</evidence>
<evidence type="ECO:0000256" key="18">
    <source>
        <dbReference type="SAM" id="Phobius"/>
    </source>
</evidence>
<feature type="transmembrane region" description="Helical" evidence="18">
    <location>
        <begin position="151"/>
        <end position="169"/>
    </location>
</feature>
<keyword evidence="10" id="KW-1015">Disulfide bond</keyword>
<dbReference type="SUPFAM" id="SSF81321">
    <property type="entry name" value="Family A G protein-coupled receptor-like"/>
    <property type="match status" value="1"/>
</dbReference>
<keyword evidence="9" id="KW-0564">Palmitate</keyword>
<dbReference type="GO" id="GO:0009897">
    <property type="term" value="C:external side of plasma membrane"/>
    <property type="evidence" value="ECO:0007669"/>
    <property type="project" value="TreeGrafter"/>
</dbReference>
<keyword evidence="4" id="KW-0597">Phosphoprotein</keyword>
<dbReference type="InterPro" id="IPR001504">
    <property type="entry name" value="Brdyknn_2_rcpt"/>
</dbReference>
<feature type="transmembrane region" description="Helical" evidence="18">
    <location>
        <begin position="202"/>
        <end position="223"/>
    </location>
</feature>
<comment type="caution">
    <text evidence="20">The sequence shown here is derived from an EMBL/GenBank/DDBJ whole genome shotgun (WGS) entry which is preliminary data.</text>
</comment>
<feature type="transmembrane region" description="Helical" evidence="18">
    <location>
        <begin position="36"/>
        <end position="58"/>
    </location>
</feature>
<dbReference type="GO" id="GO:0060326">
    <property type="term" value="P:cell chemotaxis"/>
    <property type="evidence" value="ECO:0007669"/>
    <property type="project" value="TreeGrafter"/>
</dbReference>
<comment type="subcellular location">
    <subcellularLocation>
        <location evidence="1">Cell membrane</location>
        <topology evidence="1">Multi-pass membrane protein</topology>
    </subcellularLocation>
</comment>
<dbReference type="PROSITE" id="PS00237">
    <property type="entry name" value="G_PROTEIN_RECEP_F1_1"/>
    <property type="match status" value="1"/>
</dbReference>
<keyword evidence="14" id="KW-0449">Lipoprotein</keyword>
<evidence type="ECO:0000313" key="20">
    <source>
        <dbReference type="EMBL" id="KAJ8410155.1"/>
    </source>
</evidence>
<name>A0AAD7SWW1_9TELE</name>
<dbReference type="PANTHER" id="PTHR10489">
    <property type="entry name" value="CELL ADHESION MOLECULE"/>
    <property type="match status" value="1"/>
</dbReference>
<evidence type="ECO:0000256" key="14">
    <source>
        <dbReference type="ARBA" id="ARBA00023288"/>
    </source>
</evidence>
<keyword evidence="6 18" id="KW-1133">Transmembrane helix</keyword>
<evidence type="ECO:0000256" key="10">
    <source>
        <dbReference type="ARBA" id="ARBA00023157"/>
    </source>
</evidence>
<dbReference type="PRINTS" id="PR00425">
    <property type="entry name" value="BRADYKININR"/>
</dbReference>
<sequence length="365" mass="40877">MAPNMSESQSLTPVSDWTDPCNNTMAWDWVYLVQPVYMGVICVLGAVGNAFVVCVLCLQRKHRTVADVYLCNLASADLLLVSCLPFWAVTVSQEFHWPFGTLLCKLVNMAISANYFCSVLSLVLVSVDRYLALTRPLSFGRLRDVARARRLCLAVWAASLALSLPTLLFRTVHRFPQLGVEACYLDFPHGAWRIQRNVTANVVGFLMPVPVLAFCSCRIVAALGRSRVRGAALGTGLGAERKATRLVLVVFAVFIVCWLPHQVMRFLDTLDYFQMIPGCLWGYTLDIGTQVSTYLAYGNSALNPLLYVLVGKHFRNRARAVFRRLLTRDTRNKSSLTIHLTSTVRHNESTKVSLEHLKIQFSNKL</sequence>
<dbReference type="PRINTS" id="PR00237">
    <property type="entry name" value="GPCRRHODOPSN"/>
</dbReference>
<evidence type="ECO:0000259" key="19">
    <source>
        <dbReference type="PROSITE" id="PS50262"/>
    </source>
</evidence>
<feature type="domain" description="G-protein coupled receptors family 1 profile" evidence="19">
    <location>
        <begin position="48"/>
        <end position="307"/>
    </location>
</feature>
<reference evidence="20" key="1">
    <citation type="journal article" date="2023" name="Science">
        <title>Genome structures resolve the early diversification of teleost fishes.</title>
        <authorList>
            <person name="Parey E."/>
            <person name="Louis A."/>
            <person name="Montfort J."/>
            <person name="Bouchez O."/>
            <person name="Roques C."/>
            <person name="Iampietro C."/>
            <person name="Lluch J."/>
            <person name="Castinel A."/>
            <person name="Donnadieu C."/>
            <person name="Desvignes T."/>
            <person name="Floi Bucao C."/>
            <person name="Jouanno E."/>
            <person name="Wen M."/>
            <person name="Mejri S."/>
            <person name="Dirks R."/>
            <person name="Jansen H."/>
            <person name="Henkel C."/>
            <person name="Chen W.J."/>
            <person name="Zahm M."/>
            <person name="Cabau C."/>
            <person name="Klopp C."/>
            <person name="Thompson A.W."/>
            <person name="Robinson-Rechavi M."/>
            <person name="Braasch I."/>
            <person name="Lecointre G."/>
            <person name="Bobe J."/>
            <person name="Postlethwait J.H."/>
            <person name="Berthelot C."/>
            <person name="Roest Crollius H."/>
            <person name="Guiguen Y."/>
        </authorList>
    </citation>
    <scope>NUCLEOTIDE SEQUENCE</scope>
    <source>
        <strain evidence="20">NC1722</strain>
    </source>
</reference>
<evidence type="ECO:0000313" key="21">
    <source>
        <dbReference type="Proteomes" id="UP001221898"/>
    </source>
</evidence>